<evidence type="ECO:0000313" key="3">
    <source>
        <dbReference type="Proteomes" id="UP000035352"/>
    </source>
</evidence>
<evidence type="ECO:0000313" key="2">
    <source>
        <dbReference type="EMBL" id="AKJ30696.1"/>
    </source>
</evidence>
<dbReference type="InterPro" id="IPR044925">
    <property type="entry name" value="His-Me_finger_sf"/>
</dbReference>
<dbReference type="InterPro" id="IPR003615">
    <property type="entry name" value="HNH_nuc"/>
</dbReference>
<organism evidence="2 3">
    <name type="scientific">Caldimonas brevitalea</name>
    <dbReference type="NCBI Taxonomy" id="413882"/>
    <lineage>
        <taxon>Bacteria</taxon>
        <taxon>Pseudomonadati</taxon>
        <taxon>Pseudomonadota</taxon>
        <taxon>Betaproteobacteria</taxon>
        <taxon>Burkholderiales</taxon>
        <taxon>Sphaerotilaceae</taxon>
        <taxon>Caldimonas</taxon>
    </lineage>
</organism>
<reference evidence="2 3" key="1">
    <citation type="submission" date="2015-05" db="EMBL/GenBank/DDBJ databases">
        <authorList>
            <person name="Tang B."/>
            <person name="Yu Y."/>
        </authorList>
    </citation>
    <scope>NUCLEOTIDE SEQUENCE [LARGE SCALE GENOMIC DNA]</scope>
    <source>
        <strain evidence="2 3">DSM 7029</strain>
    </source>
</reference>
<dbReference type="InterPro" id="IPR044930">
    <property type="entry name" value="Homing_endonuclease_His-Me"/>
</dbReference>
<dbReference type="Proteomes" id="UP000035352">
    <property type="component" value="Chromosome"/>
</dbReference>
<dbReference type="GO" id="GO:0004519">
    <property type="term" value="F:endonuclease activity"/>
    <property type="evidence" value="ECO:0007669"/>
    <property type="project" value="InterPro"/>
</dbReference>
<dbReference type="EMBL" id="CP011371">
    <property type="protein sequence ID" value="AKJ30696.1"/>
    <property type="molecule type" value="Genomic_DNA"/>
</dbReference>
<proteinExistence type="predicted"/>
<feature type="domain" description="HNH nuclease" evidence="1">
    <location>
        <begin position="57"/>
        <end position="99"/>
    </location>
</feature>
<dbReference type="STRING" id="413882.AAW51_4005"/>
<protein>
    <recommendedName>
        <fullName evidence="1">HNH nuclease domain-containing protein</fullName>
    </recommendedName>
</protein>
<dbReference type="KEGG" id="pbh:AAW51_4005"/>
<gene>
    <name evidence="2" type="ORF">AAW51_4005</name>
</gene>
<dbReference type="SUPFAM" id="SSF54060">
    <property type="entry name" value="His-Me finger endonucleases"/>
    <property type="match status" value="1"/>
</dbReference>
<sequence>MAGCVMARTGRPETPLYLRFLAKFRIDPPTQCWNWTGAACRQGYGFLKRKDGVQLRAHRVAYELYNGEIPPGWCVCHRCDNPRCVNPAHLFVGTYRDNAADMVAKGRVARRPGERNPAARLTADQVRCIRSETGSHAQLARRFGVSPTQVGLIKRGKRWAHL</sequence>
<dbReference type="AlphaFoldDB" id="A0A0G3BTH8"/>
<name>A0A0G3BTH8_9BURK</name>
<keyword evidence="3" id="KW-1185">Reference proteome</keyword>
<evidence type="ECO:0000259" key="1">
    <source>
        <dbReference type="Pfam" id="PF13392"/>
    </source>
</evidence>
<dbReference type="Gene3D" id="3.90.75.10">
    <property type="entry name" value="Homing Intron 3 (I-ppo) Encoded Endonuclease, Chain A"/>
    <property type="match status" value="1"/>
</dbReference>
<accession>A0A0G3BTH8</accession>
<dbReference type="Pfam" id="PF13392">
    <property type="entry name" value="HNH_3"/>
    <property type="match status" value="1"/>
</dbReference>